<feature type="domain" description="PARP catalytic" evidence="1">
    <location>
        <begin position="7"/>
        <end position="107"/>
    </location>
</feature>
<dbReference type="GO" id="GO:0003950">
    <property type="term" value="F:NAD+ poly-ADP-ribosyltransferase activity"/>
    <property type="evidence" value="ECO:0007669"/>
    <property type="project" value="InterPro"/>
</dbReference>
<dbReference type="InterPro" id="IPR012317">
    <property type="entry name" value="Poly(ADP-ribose)pol_cat_dom"/>
</dbReference>
<protein>
    <submittedName>
        <fullName evidence="2">Poly polymerase, catalytic region domain-containing protein</fullName>
    </submittedName>
</protein>
<dbReference type="Pfam" id="PF00644">
    <property type="entry name" value="PARP"/>
    <property type="match status" value="1"/>
</dbReference>
<dbReference type="Proteomes" id="UP000023152">
    <property type="component" value="Unassembled WGS sequence"/>
</dbReference>
<proteinExistence type="predicted"/>
<evidence type="ECO:0000313" key="3">
    <source>
        <dbReference type="Proteomes" id="UP000023152"/>
    </source>
</evidence>
<sequence>VTETMQYNNIVKIERVEHPYLWRKYSDYSLTLGPQLSEKRVHHGTRANQPQLIYSTGFDLAKARVGGCLWFAVNSSYSRGGFQFSLNDGTYQIFVSLVASGNPNDVKFISNGVVLNVYKNEATYPGASSKLQNVVMHHEFLSFLNSCAIYRYLNNYLEKNNLKKFIAKEYCLIT</sequence>
<evidence type="ECO:0000259" key="1">
    <source>
        <dbReference type="Pfam" id="PF00644"/>
    </source>
</evidence>
<gene>
    <name evidence="2" type="ORF">RFI_33499</name>
</gene>
<dbReference type="EMBL" id="ASPP01031387">
    <property type="protein sequence ID" value="ETO03903.1"/>
    <property type="molecule type" value="Genomic_DNA"/>
</dbReference>
<accession>X6LPU2</accession>
<evidence type="ECO:0000313" key="2">
    <source>
        <dbReference type="EMBL" id="ETO03903.1"/>
    </source>
</evidence>
<dbReference type="OrthoDB" id="6133115at2759"/>
<name>X6LPU2_RETFI</name>
<dbReference type="AlphaFoldDB" id="X6LPU2"/>
<keyword evidence="3" id="KW-1185">Reference proteome</keyword>
<feature type="non-terminal residue" evidence="2">
    <location>
        <position position="1"/>
    </location>
</feature>
<dbReference type="Gene3D" id="3.90.228.10">
    <property type="match status" value="1"/>
</dbReference>
<comment type="caution">
    <text evidence="2">The sequence shown here is derived from an EMBL/GenBank/DDBJ whole genome shotgun (WGS) entry which is preliminary data.</text>
</comment>
<dbReference type="SUPFAM" id="SSF56399">
    <property type="entry name" value="ADP-ribosylation"/>
    <property type="match status" value="1"/>
</dbReference>
<reference evidence="2 3" key="1">
    <citation type="journal article" date="2013" name="Curr. Biol.">
        <title>The Genome of the Foraminiferan Reticulomyxa filosa.</title>
        <authorList>
            <person name="Glockner G."/>
            <person name="Hulsmann N."/>
            <person name="Schleicher M."/>
            <person name="Noegel A.A."/>
            <person name="Eichinger L."/>
            <person name="Gallinger C."/>
            <person name="Pawlowski J."/>
            <person name="Sierra R."/>
            <person name="Euteneuer U."/>
            <person name="Pillet L."/>
            <person name="Moustafa A."/>
            <person name="Platzer M."/>
            <person name="Groth M."/>
            <person name="Szafranski K."/>
            <person name="Schliwa M."/>
        </authorList>
    </citation>
    <scope>NUCLEOTIDE SEQUENCE [LARGE SCALE GENOMIC DNA]</scope>
</reference>
<organism evidence="2 3">
    <name type="scientific">Reticulomyxa filosa</name>
    <dbReference type="NCBI Taxonomy" id="46433"/>
    <lineage>
        <taxon>Eukaryota</taxon>
        <taxon>Sar</taxon>
        <taxon>Rhizaria</taxon>
        <taxon>Retaria</taxon>
        <taxon>Foraminifera</taxon>
        <taxon>Monothalamids</taxon>
        <taxon>Reticulomyxidae</taxon>
        <taxon>Reticulomyxa</taxon>
    </lineage>
</organism>